<evidence type="ECO:0000313" key="7">
    <source>
        <dbReference type="Proteomes" id="UP000515679"/>
    </source>
</evidence>
<dbReference type="GO" id="GO:0004314">
    <property type="term" value="F:[acyl-carrier-protein] S-malonyltransferase activity"/>
    <property type="evidence" value="ECO:0007669"/>
    <property type="project" value="UniProtKB-EC"/>
</dbReference>
<evidence type="ECO:0000256" key="1">
    <source>
        <dbReference type="ARBA" id="ARBA00013258"/>
    </source>
</evidence>
<keyword evidence="2 6" id="KW-0808">Transferase</keyword>
<dbReference type="EC" id="2.3.1.39" evidence="1"/>
<dbReference type="InterPro" id="IPR001227">
    <property type="entry name" value="Ac_transferase_dom_sf"/>
</dbReference>
<dbReference type="Pfam" id="PF00698">
    <property type="entry name" value="Acyl_transf_1"/>
    <property type="match status" value="1"/>
</dbReference>
<dbReference type="EMBL" id="CP041969">
    <property type="protein sequence ID" value="QMV44168.1"/>
    <property type="molecule type" value="Genomic_DNA"/>
</dbReference>
<dbReference type="NCBIfam" id="TIGR00128">
    <property type="entry name" value="fabD"/>
    <property type="match status" value="1"/>
</dbReference>
<dbReference type="InterPro" id="IPR016036">
    <property type="entry name" value="Malonyl_transacylase_ACP-bd"/>
</dbReference>
<dbReference type="Gene3D" id="3.30.70.250">
    <property type="entry name" value="Malonyl-CoA ACP transacylase, ACP-binding"/>
    <property type="match status" value="1"/>
</dbReference>
<protein>
    <recommendedName>
        <fullName evidence="1">[acyl-carrier-protein] S-malonyltransferase</fullName>
        <ecNumber evidence="1">2.3.1.39</ecNumber>
    </recommendedName>
</protein>
<dbReference type="KEGG" id="cchl:FPL14_25640"/>
<dbReference type="SUPFAM" id="SSF55048">
    <property type="entry name" value="Probable ACP-binding domain of malonyl-CoA ACP transacylase"/>
    <property type="match status" value="1"/>
</dbReference>
<dbReference type="InterPro" id="IPR016035">
    <property type="entry name" value="Acyl_Trfase/lysoPLipase"/>
</dbReference>
<dbReference type="PANTHER" id="PTHR42681">
    <property type="entry name" value="MALONYL-COA-ACYL CARRIER PROTEIN TRANSACYLASE, MITOCHONDRIAL"/>
    <property type="match status" value="1"/>
</dbReference>
<evidence type="ECO:0000256" key="4">
    <source>
        <dbReference type="ARBA" id="ARBA00048462"/>
    </source>
</evidence>
<dbReference type="GO" id="GO:0006633">
    <property type="term" value="P:fatty acid biosynthetic process"/>
    <property type="evidence" value="ECO:0007669"/>
    <property type="project" value="TreeGrafter"/>
</dbReference>
<evidence type="ECO:0000259" key="5">
    <source>
        <dbReference type="SMART" id="SM00827"/>
    </source>
</evidence>
<accession>A0A7G5C4N4</accession>
<comment type="catalytic activity">
    <reaction evidence="4">
        <text>holo-[ACP] + malonyl-CoA = malonyl-[ACP] + CoA</text>
        <dbReference type="Rhea" id="RHEA:41792"/>
        <dbReference type="Rhea" id="RHEA-COMP:9623"/>
        <dbReference type="Rhea" id="RHEA-COMP:9685"/>
        <dbReference type="ChEBI" id="CHEBI:57287"/>
        <dbReference type="ChEBI" id="CHEBI:57384"/>
        <dbReference type="ChEBI" id="CHEBI:64479"/>
        <dbReference type="ChEBI" id="CHEBI:78449"/>
        <dbReference type="EC" id="2.3.1.39"/>
    </reaction>
</comment>
<name>A0A7G5C4N4_9BACL</name>
<sequence>MIGKVALIFPGTGSQYVGMFKSFYERYAIVRETFGEAEDALKLDLATMCFETGFREQTSIAYAQTAIFVCSVAACRVFMHEVGVKPSLMAGHSLGELSALTCAGVFRLQDAVKAVWFRGEAMEDAVPEAGGAIAAIKHLSAERVKEQCERMDPVGGTVSIACYNSSDQVVIAGYSEAVGTVSDALRELGGQAIAIHSNVPFHTALMAPAADRLREKLMQVQMRDPTSPVISNVTALPYEQGAANVVELLSRQLTHPVRWEETVRYMQQEGISYAVELGPNTILKKLNRTTARNIRAYSWDEADDFQRIVELKQLRPAFIDVCLSIAVSTRNHNDNPDQYENGVVEPYKTILRIRQECERIGQSPTSMQMKDVFESLRSILLTKKVEQAEREQLLQQAELEMIGIL</sequence>
<proteinExistence type="predicted"/>
<feature type="domain" description="Malonyl-CoA:ACP transacylase (MAT)" evidence="5">
    <location>
        <begin position="8"/>
        <end position="332"/>
    </location>
</feature>
<organism evidence="6 7">
    <name type="scientific">Cohnella cholangitidis</name>
    <dbReference type="NCBI Taxonomy" id="2598458"/>
    <lineage>
        <taxon>Bacteria</taxon>
        <taxon>Bacillati</taxon>
        <taxon>Bacillota</taxon>
        <taxon>Bacilli</taxon>
        <taxon>Bacillales</taxon>
        <taxon>Paenibacillaceae</taxon>
        <taxon>Cohnella</taxon>
    </lineage>
</organism>
<dbReference type="Proteomes" id="UP000515679">
    <property type="component" value="Chromosome"/>
</dbReference>
<dbReference type="AlphaFoldDB" id="A0A7G5C4N4"/>
<reference evidence="6 7" key="1">
    <citation type="submission" date="2019-07" db="EMBL/GenBank/DDBJ databases">
        <authorList>
            <person name="Kim J.K."/>
            <person name="Cheong H.-M."/>
            <person name="Choi Y."/>
            <person name="Hwang K.J."/>
            <person name="Lee S."/>
            <person name="Choi C."/>
        </authorList>
    </citation>
    <scope>NUCLEOTIDE SEQUENCE [LARGE SCALE GENOMIC DNA]</scope>
    <source>
        <strain evidence="6 7">KS 22</strain>
    </source>
</reference>
<dbReference type="Gene3D" id="3.40.366.10">
    <property type="entry name" value="Malonyl-Coenzyme A Acyl Carrier Protein, domain 2"/>
    <property type="match status" value="1"/>
</dbReference>
<gene>
    <name evidence="6" type="primary">fabD</name>
    <name evidence="6" type="ORF">FPL14_25640</name>
</gene>
<dbReference type="GO" id="GO:0005829">
    <property type="term" value="C:cytosol"/>
    <property type="evidence" value="ECO:0007669"/>
    <property type="project" value="TreeGrafter"/>
</dbReference>
<evidence type="ECO:0000313" key="6">
    <source>
        <dbReference type="EMBL" id="QMV44168.1"/>
    </source>
</evidence>
<dbReference type="PANTHER" id="PTHR42681:SF1">
    <property type="entry name" value="MALONYL-COA-ACYL CARRIER PROTEIN TRANSACYLASE, MITOCHONDRIAL"/>
    <property type="match status" value="1"/>
</dbReference>
<dbReference type="InterPro" id="IPR004410">
    <property type="entry name" value="Malonyl_CoA-ACP_transAc_FabD"/>
</dbReference>
<dbReference type="SUPFAM" id="SSF52151">
    <property type="entry name" value="FabD/lysophospholipase-like"/>
    <property type="match status" value="1"/>
</dbReference>
<keyword evidence="3 6" id="KW-0012">Acyltransferase</keyword>
<dbReference type="InterPro" id="IPR050858">
    <property type="entry name" value="Mal-CoA-ACP_Trans/PKS_FabD"/>
</dbReference>
<evidence type="ECO:0000256" key="3">
    <source>
        <dbReference type="ARBA" id="ARBA00023315"/>
    </source>
</evidence>
<evidence type="ECO:0000256" key="2">
    <source>
        <dbReference type="ARBA" id="ARBA00022679"/>
    </source>
</evidence>
<keyword evidence="7" id="KW-1185">Reference proteome</keyword>
<dbReference type="InterPro" id="IPR014043">
    <property type="entry name" value="Acyl_transferase_dom"/>
</dbReference>
<dbReference type="RefSeq" id="WP_182300403.1">
    <property type="nucleotide sequence ID" value="NZ_CP041969.1"/>
</dbReference>
<dbReference type="SMART" id="SM00827">
    <property type="entry name" value="PKS_AT"/>
    <property type="match status" value="1"/>
</dbReference>